<sequence>MASSTLNSVFRTPDQSLDKTNPPELALNHLPTIFVPDHVDLLYVQKCLADRHTNFVPVNASFDAELHLKKRRNRFLVLEKDHFVHCSLDYEPIKFSYTSRNAVMSHMWEGGYFANISDTNYVNVDGLWQLERLPVLLFVFGRDADTLKSSYLVDDNTISEFCEADVATDMARLAAVAQSKMQCVSHFFVVNRGKEYWAVNITDPSNSYAFGPTTKTRVISRLANGSATIQDLIDEGQPLVEVGPRTNQSPGFKLRDCNGEEVVEGEQFALQIVSGRGEDDDSEDPLERHDMYEGKDWVNIFSSPYRPGMIPLVYGGMDYGAHFGMAVVNSIVHLTFDGHFLQIGGDDEMNRLIVQPSVPLKHKAIQIGYSSDGNIILRAWETDNHIVCEWLKASSGYIGVEDAMDVVHGVEPMKLRLVKVKSHVTI</sequence>
<proteinExistence type="predicted"/>
<reference evidence="2" key="1">
    <citation type="submission" date="2022-07" db="EMBL/GenBank/DDBJ databases">
        <title>Phylogenomic reconstructions and comparative analyses of Kickxellomycotina fungi.</title>
        <authorList>
            <person name="Reynolds N.K."/>
            <person name="Stajich J.E."/>
            <person name="Barry K."/>
            <person name="Grigoriev I.V."/>
            <person name="Crous P."/>
            <person name="Smith M.E."/>
        </authorList>
    </citation>
    <scope>NUCLEOTIDE SEQUENCE</scope>
    <source>
        <strain evidence="2">IMI 214461</strain>
    </source>
</reference>
<accession>A0A9W8BMX2</accession>
<dbReference type="OrthoDB" id="5579563at2759"/>
<protein>
    <submittedName>
        <fullName evidence="2">Uncharacterized protein</fullName>
    </submittedName>
</protein>
<organism evidence="2 3">
    <name type="scientific">Coemansia thaxteri</name>
    <dbReference type="NCBI Taxonomy" id="2663907"/>
    <lineage>
        <taxon>Eukaryota</taxon>
        <taxon>Fungi</taxon>
        <taxon>Fungi incertae sedis</taxon>
        <taxon>Zoopagomycota</taxon>
        <taxon>Kickxellomycotina</taxon>
        <taxon>Kickxellomycetes</taxon>
        <taxon>Kickxellales</taxon>
        <taxon>Kickxellaceae</taxon>
        <taxon>Coemansia</taxon>
    </lineage>
</organism>
<feature type="compositionally biased region" description="Polar residues" evidence="1">
    <location>
        <begin position="1"/>
        <end position="19"/>
    </location>
</feature>
<comment type="caution">
    <text evidence="2">The sequence shown here is derived from an EMBL/GenBank/DDBJ whole genome shotgun (WGS) entry which is preliminary data.</text>
</comment>
<evidence type="ECO:0000256" key="1">
    <source>
        <dbReference type="SAM" id="MobiDB-lite"/>
    </source>
</evidence>
<gene>
    <name evidence="2" type="ORF">H4R26_001449</name>
</gene>
<dbReference type="EMBL" id="JANBQF010000065">
    <property type="protein sequence ID" value="KAJ2006316.1"/>
    <property type="molecule type" value="Genomic_DNA"/>
</dbReference>
<dbReference type="Proteomes" id="UP001150907">
    <property type="component" value="Unassembled WGS sequence"/>
</dbReference>
<dbReference type="AlphaFoldDB" id="A0A9W8BMX2"/>
<name>A0A9W8BMX2_9FUNG</name>
<feature type="region of interest" description="Disordered" evidence="1">
    <location>
        <begin position="1"/>
        <end position="21"/>
    </location>
</feature>
<keyword evidence="3" id="KW-1185">Reference proteome</keyword>
<evidence type="ECO:0000313" key="2">
    <source>
        <dbReference type="EMBL" id="KAJ2006316.1"/>
    </source>
</evidence>
<evidence type="ECO:0000313" key="3">
    <source>
        <dbReference type="Proteomes" id="UP001150907"/>
    </source>
</evidence>